<dbReference type="InterPro" id="IPR019734">
    <property type="entry name" value="TPR_rpt"/>
</dbReference>
<dbReference type="Gene3D" id="3.40.50.300">
    <property type="entry name" value="P-loop containing nucleotide triphosphate hydrolases"/>
    <property type="match status" value="1"/>
</dbReference>
<reference evidence="2" key="1">
    <citation type="submission" date="2020-01" db="EMBL/GenBank/DDBJ databases">
        <title>Insect and environment-associated Actinomycetes.</title>
        <authorList>
            <person name="Currrie C."/>
            <person name="Chevrette M."/>
            <person name="Carlson C."/>
            <person name="Stubbendieck R."/>
            <person name="Wendt-Pienkowski E."/>
        </authorList>
    </citation>
    <scope>NUCLEOTIDE SEQUENCE</scope>
    <source>
        <strain evidence="2">SID12501</strain>
    </source>
</reference>
<dbReference type="PANTHER" id="PTHR47691:SF3">
    <property type="entry name" value="HTH-TYPE TRANSCRIPTIONAL REGULATOR RV0890C-RELATED"/>
    <property type="match status" value="1"/>
</dbReference>
<feature type="repeat" description="TPR" evidence="1">
    <location>
        <begin position="575"/>
        <end position="608"/>
    </location>
</feature>
<organism evidence="2">
    <name type="scientific">Streptomyces sp. SID12501</name>
    <dbReference type="NCBI Taxonomy" id="2706042"/>
    <lineage>
        <taxon>Bacteria</taxon>
        <taxon>Bacillati</taxon>
        <taxon>Actinomycetota</taxon>
        <taxon>Actinomycetes</taxon>
        <taxon>Kitasatosporales</taxon>
        <taxon>Streptomycetaceae</taxon>
        <taxon>Streptomyces</taxon>
    </lineage>
</organism>
<evidence type="ECO:0000313" key="2">
    <source>
        <dbReference type="EMBL" id="NEC87373.1"/>
    </source>
</evidence>
<name>A0A6B3BSQ8_9ACTN</name>
<proteinExistence type="predicted"/>
<dbReference type="SUPFAM" id="SSF48452">
    <property type="entry name" value="TPR-like"/>
    <property type="match status" value="2"/>
</dbReference>
<dbReference type="Pfam" id="PF13424">
    <property type="entry name" value="TPR_12"/>
    <property type="match status" value="3"/>
</dbReference>
<feature type="repeat" description="TPR" evidence="1">
    <location>
        <begin position="615"/>
        <end position="648"/>
    </location>
</feature>
<dbReference type="PRINTS" id="PR00364">
    <property type="entry name" value="DISEASERSIST"/>
</dbReference>
<gene>
    <name evidence="2" type="ORF">G3I71_16425</name>
</gene>
<dbReference type="InterPro" id="IPR027417">
    <property type="entry name" value="P-loop_NTPase"/>
</dbReference>
<accession>A0A6B3BSQ8</accession>
<dbReference type="SUPFAM" id="SSF52540">
    <property type="entry name" value="P-loop containing nucleoside triphosphate hydrolases"/>
    <property type="match status" value="1"/>
</dbReference>
<dbReference type="EMBL" id="JAAGLU010000012">
    <property type="protein sequence ID" value="NEC87373.1"/>
    <property type="molecule type" value="Genomic_DNA"/>
</dbReference>
<dbReference type="InterPro" id="IPR011990">
    <property type="entry name" value="TPR-like_helical_dom_sf"/>
</dbReference>
<feature type="repeat" description="TPR" evidence="1">
    <location>
        <begin position="535"/>
        <end position="568"/>
    </location>
</feature>
<evidence type="ECO:0000256" key="1">
    <source>
        <dbReference type="PROSITE-ProRule" id="PRU00339"/>
    </source>
</evidence>
<dbReference type="AlphaFoldDB" id="A0A6B3BSQ8"/>
<keyword evidence="1" id="KW-0802">TPR repeat</keyword>
<dbReference type="RefSeq" id="WP_164315431.1">
    <property type="nucleotide sequence ID" value="NZ_JAAGLU010000012.1"/>
</dbReference>
<feature type="repeat" description="TPR" evidence="1">
    <location>
        <begin position="495"/>
        <end position="528"/>
    </location>
</feature>
<dbReference type="PROSITE" id="PS50005">
    <property type="entry name" value="TPR"/>
    <property type="match status" value="4"/>
</dbReference>
<dbReference type="PANTHER" id="PTHR47691">
    <property type="entry name" value="REGULATOR-RELATED"/>
    <property type="match status" value="1"/>
</dbReference>
<protein>
    <submittedName>
        <fullName evidence="2">Tetratricopeptide repeat protein</fullName>
    </submittedName>
</protein>
<sequence length="745" mass="80543">MASAYGGDHIDLRGANIAGSVTAKAVYYEHASAPSALDALPARAVGFTGREAELRELLDAFDPAASEAGPEAVVVAAVSGLGGIGKTALAVQAGYEACGKDWFPGGVLFVDLHGYDEEPVTGEQALEALLRALGTDPEHIPAGLDARAALYRSALAARARDRGPVLILADNASSPAQVRPLLPGGSGHRLLVTSRDRLPQLGARLLALDELTPEEACDLLDRALRIARPADSRVADDPGEAARLAGLCGHLPLALQIAAALLAVDRDKPVAELTAELAESRDLLGHLDDGERSVRAAFDLSYKRLPPEQARMLRLLALAPGPDASDEVVAALVGTDAPPIQALEALVRAHLVERGRQSGRRRWRLHDLVRAFGVGVVAGDAGLVEEGEAARERVLTFYCTWAYAADRRLRWLPGRPVPAWFTERAEALAWLDAERAGLVAAARWASRARYADTAVRLAEALVVYLRWRRYSDDRVTVSRAAQEAAHRAGERRVEARAWNNLGGSLRTVGRLEEAIEAHSRARDLHRATRNRRGEGRAWNNLGIALREVGRVEEAIEAHSRARDLHQATRNCHGEARTWNNLGLALMEVGRVQEAIEAHSRARELHQVVEDRHGEARAWNNLGVALREVGRVEEAIEAHSRARDLYRATEDRHGEAIAWDNLGVALGRAGRGAAAVSAHRQGLEIFQELEDWHRVGRTLSNLASTHEATGNPAEALATWLQAASAHTRAGSTVEADEARIRAEQQG</sequence>
<comment type="caution">
    <text evidence="2">The sequence shown here is derived from an EMBL/GenBank/DDBJ whole genome shotgun (WGS) entry which is preliminary data.</text>
</comment>
<dbReference type="Gene3D" id="1.25.40.10">
    <property type="entry name" value="Tetratricopeptide repeat domain"/>
    <property type="match status" value="1"/>
</dbReference>
<dbReference type="SMART" id="SM00028">
    <property type="entry name" value="TPR"/>
    <property type="match status" value="6"/>
</dbReference>